<reference evidence="3 4" key="1">
    <citation type="submission" date="2016-10" db="EMBL/GenBank/DDBJ databases">
        <title>Proteomics and genomics reveal pathogen-plant mechanisms compatible with a hemibiotrophic lifestyle of Diplodia corticola.</title>
        <authorList>
            <person name="Fernandes I."/>
            <person name="De Jonge R."/>
            <person name="Van De Peer Y."/>
            <person name="Devreese B."/>
            <person name="Alves A."/>
            <person name="Esteves A.C."/>
        </authorList>
    </citation>
    <scope>NUCLEOTIDE SEQUENCE [LARGE SCALE GENOMIC DNA]</scope>
    <source>
        <strain evidence="3 4">CBS 112549</strain>
    </source>
</reference>
<dbReference type="GeneID" id="31018446"/>
<sequence length="875" mass="94884">MAPYNHTEAELPYATHVLGGQEVMTNQGRAQAIIDWNLSQPAHQREVTTFTSPAQDQMVPGFATNTSHLGSIGMFPTPQPSTVHSSGFATNPNPFVHNYPLQYSHAPEGYQHTYQSQAATQYSGWNNASSDIEEASSLNNNPFATLSSGAYQHAPASVFGRESTPRNMFPPQSHFVGHGYSASSPDAVADVQSHDMSDADAQDALIQNYAMGQPSFRSKAAFAGPNGTLSRDLNASFDTSVFNVGNASALSQNLRHGFQSSPSSRLKQGISSRPSDLPLSRHLNASFDTSNVDVYGASSVSHGLVHGLQSNEAERVVDEDAKSDKTESLDWGSDMTNDGCHNQFDKADSLDWDPERTNDGPKDRNFDNLSSPIGPGHSPGPYPAPTEQQIRSSARYRVWDEREKAAVIQAVLWGQIALEHLDFNDRWDKISQHLATHYKVLRLPSAIRQRWENHIADDFNRNLYWNEMPESLKDLKAKYAQSKQDEHQTAEQEKGQHSQQRDSRSSQKQKSQHAEQEPLIVGEKRKRVSDSLDDDNNDTFRPSTPITANSTTELRAATPHTFPAAKKPRRSTAIPVTVTTPIPQLRLPSSFISGCNSSNLRSPNGNSFARRPAPSSAPSTTTNETPNDAANPPTQRQPQRRPQPQRQHRSPSTTVTPRSPRSSTTKRAGPPRRRHLSSATPTPRSSNSNNSSVGNSTGTGTGISSTANTITDTGTDTGTNTITSTSTNTNRRAPTISVNTRLLVVGQKVLDTFTARSGGLALPEDAAAILRDAVEEFAPFAVAERKAEAEGKAKAVVLDVGGGEEEGKGGEGGVEAREGVQVQVQGRSWAGEGVEEENPVEIKARLEGLCIGVGKSFLYTLEEQEEGDGEGEAAA</sequence>
<feature type="compositionally biased region" description="Low complexity" evidence="1">
    <location>
        <begin position="677"/>
        <end position="733"/>
    </location>
</feature>
<name>A0A1J9QQB6_9PEZI</name>
<feature type="region of interest" description="Disordered" evidence="1">
    <location>
        <begin position="256"/>
        <end position="282"/>
    </location>
</feature>
<feature type="compositionally biased region" description="Polar residues" evidence="1">
    <location>
        <begin position="596"/>
        <end position="607"/>
    </location>
</feature>
<feature type="compositionally biased region" description="Basic and acidic residues" evidence="1">
    <location>
        <begin position="478"/>
        <end position="505"/>
    </location>
</feature>
<comment type="caution">
    <text evidence="3">The sequence shown here is derived from an EMBL/GenBank/DDBJ whole genome shotgun (WGS) entry which is preliminary data.</text>
</comment>
<evidence type="ECO:0000313" key="3">
    <source>
        <dbReference type="EMBL" id="OJD30218.1"/>
    </source>
</evidence>
<feature type="compositionally biased region" description="Polar residues" evidence="1">
    <location>
        <begin position="256"/>
        <end position="274"/>
    </location>
</feature>
<evidence type="ECO:0000256" key="1">
    <source>
        <dbReference type="SAM" id="MobiDB-lite"/>
    </source>
</evidence>
<evidence type="ECO:0000313" key="4">
    <source>
        <dbReference type="Proteomes" id="UP000183809"/>
    </source>
</evidence>
<feature type="compositionally biased region" description="Polar residues" evidence="1">
    <location>
        <begin position="539"/>
        <end position="553"/>
    </location>
</feature>
<dbReference type="AlphaFoldDB" id="A0A1J9QQB6"/>
<feature type="compositionally biased region" description="Low complexity" evidence="1">
    <location>
        <begin position="632"/>
        <end position="665"/>
    </location>
</feature>
<dbReference type="InterPro" id="IPR001005">
    <property type="entry name" value="SANT/Myb"/>
</dbReference>
<feature type="domain" description="Myb-like" evidence="2">
    <location>
        <begin position="391"/>
        <end position="455"/>
    </location>
</feature>
<organism evidence="3 4">
    <name type="scientific">Diplodia corticola</name>
    <dbReference type="NCBI Taxonomy" id="236234"/>
    <lineage>
        <taxon>Eukaryota</taxon>
        <taxon>Fungi</taxon>
        <taxon>Dikarya</taxon>
        <taxon>Ascomycota</taxon>
        <taxon>Pezizomycotina</taxon>
        <taxon>Dothideomycetes</taxon>
        <taxon>Dothideomycetes incertae sedis</taxon>
        <taxon>Botryosphaeriales</taxon>
        <taxon>Botryosphaeriaceae</taxon>
        <taxon>Diplodia</taxon>
    </lineage>
</organism>
<feature type="compositionally biased region" description="Polar residues" evidence="1">
    <location>
        <begin position="616"/>
        <end position="628"/>
    </location>
</feature>
<dbReference type="PROSITE" id="PS50090">
    <property type="entry name" value="MYB_LIKE"/>
    <property type="match status" value="1"/>
</dbReference>
<feature type="compositionally biased region" description="Basic and acidic residues" evidence="1">
    <location>
        <begin position="343"/>
        <end position="366"/>
    </location>
</feature>
<dbReference type="CDD" id="cd00167">
    <property type="entry name" value="SANT"/>
    <property type="match status" value="1"/>
</dbReference>
<feature type="compositionally biased region" description="Basic and acidic residues" evidence="1">
    <location>
        <begin position="312"/>
        <end position="328"/>
    </location>
</feature>
<dbReference type="OrthoDB" id="10687314at2759"/>
<dbReference type="EMBL" id="MNUE01000064">
    <property type="protein sequence ID" value="OJD30218.1"/>
    <property type="molecule type" value="Genomic_DNA"/>
</dbReference>
<feature type="region of interest" description="Disordered" evidence="1">
    <location>
        <begin position="310"/>
        <end position="387"/>
    </location>
</feature>
<dbReference type="Proteomes" id="UP000183809">
    <property type="component" value="Unassembled WGS sequence"/>
</dbReference>
<feature type="region of interest" description="Disordered" evidence="1">
    <location>
        <begin position="596"/>
        <end position="733"/>
    </location>
</feature>
<feature type="region of interest" description="Disordered" evidence="1">
    <location>
        <begin position="478"/>
        <end position="575"/>
    </location>
</feature>
<gene>
    <name evidence="3" type="ORF">BKCO1_6400032</name>
</gene>
<protein>
    <recommendedName>
        <fullName evidence="2">Myb-like domain-containing protein</fullName>
    </recommendedName>
</protein>
<keyword evidence="4" id="KW-1185">Reference proteome</keyword>
<evidence type="ECO:0000259" key="2">
    <source>
        <dbReference type="PROSITE" id="PS50090"/>
    </source>
</evidence>
<proteinExistence type="predicted"/>
<accession>A0A1J9QQB6</accession>
<dbReference type="RefSeq" id="XP_020126478.1">
    <property type="nucleotide sequence ID" value="XM_020278185.1"/>
</dbReference>